<name>A0A1J7IY47_9PEZI</name>
<reference evidence="1 2" key="1">
    <citation type="submission" date="2016-10" db="EMBL/GenBank/DDBJ databases">
        <title>Draft genome sequence of Coniochaeta ligniaria NRRL30616, a lignocellulolytic fungus for bioabatement of inhibitors in plant biomass hydrolysates.</title>
        <authorList>
            <consortium name="DOE Joint Genome Institute"/>
            <person name="Jimenez D.J."/>
            <person name="Hector R.E."/>
            <person name="Riley R."/>
            <person name="Sun H."/>
            <person name="Grigoriev I.V."/>
            <person name="Van Elsas J.D."/>
            <person name="Nichols N.N."/>
        </authorList>
    </citation>
    <scope>NUCLEOTIDE SEQUENCE [LARGE SCALE GENOMIC DNA]</scope>
    <source>
        <strain evidence="1 2">NRRL 30616</strain>
    </source>
</reference>
<organism evidence="1 2">
    <name type="scientific">Coniochaeta ligniaria NRRL 30616</name>
    <dbReference type="NCBI Taxonomy" id="1408157"/>
    <lineage>
        <taxon>Eukaryota</taxon>
        <taxon>Fungi</taxon>
        <taxon>Dikarya</taxon>
        <taxon>Ascomycota</taxon>
        <taxon>Pezizomycotina</taxon>
        <taxon>Sordariomycetes</taxon>
        <taxon>Sordariomycetidae</taxon>
        <taxon>Coniochaetales</taxon>
        <taxon>Coniochaetaceae</taxon>
        <taxon>Coniochaeta</taxon>
    </lineage>
</organism>
<gene>
    <name evidence="1" type="ORF">CONLIGDRAFT_630097</name>
</gene>
<evidence type="ECO:0000313" key="1">
    <source>
        <dbReference type="EMBL" id="OIW32422.1"/>
    </source>
</evidence>
<keyword evidence="2" id="KW-1185">Reference proteome</keyword>
<dbReference type="Proteomes" id="UP000182658">
    <property type="component" value="Unassembled WGS sequence"/>
</dbReference>
<evidence type="ECO:0000313" key="2">
    <source>
        <dbReference type="Proteomes" id="UP000182658"/>
    </source>
</evidence>
<protein>
    <submittedName>
        <fullName evidence="1">Uncharacterized protein</fullName>
    </submittedName>
</protein>
<proteinExistence type="predicted"/>
<sequence length="89" mass="9765">MAEMSFLPRFLISRANPPTTPRSSVSSCHADWVVHPLVGILPSSIALPDQPLAQPTQSTASWTWMVKLSLLLLPGLHSRSKKCHGVHRS</sequence>
<accession>A0A1J7IY47</accession>
<dbReference type="InParanoid" id="A0A1J7IY47"/>
<dbReference type="EMBL" id="KV875095">
    <property type="protein sequence ID" value="OIW32422.1"/>
    <property type="molecule type" value="Genomic_DNA"/>
</dbReference>
<dbReference type="AlphaFoldDB" id="A0A1J7IY47"/>